<name>G1WH67_9ACTN</name>
<dbReference type="eggNOG" id="COG1440">
    <property type="taxonomic scope" value="Bacteria"/>
</dbReference>
<organism evidence="9 10">
    <name type="scientific">Collinsella tanakaei YIT 12063</name>
    <dbReference type="NCBI Taxonomy" id="742742"/>
    <lineage>
        <taxon>Bacteria</taxon>
        <taxon>Bacillati</taxon>
        <taxon>Actinomycetota</taxon>
        <taxon>Coriobacteriia</taxon>
        <taxon>Coriobacteriales</taxon>
        <taxon>Coriobacteriaceae</taxon>
        <taxon>Collinsella</taxon>
    </lineage>
</organism>
<keyword evidence="3" id="KW-0762">Sugar transport</keyword>
<dbReference type="HOGENOM" id="CLU_147323_0_0_11"/>
<keyword evidence="4" id="KW-0808">Transferase</keyword>
<evidence type="ECO:0000256" key="3">
    <source>
        <dbReference type="ARBA" id="ARBA00022597"/>
    </source>
</evidence>
<evidence type="ECO:0000256" key="7">
    <source>
        <dbReference type="PROSITE-ProRule" id="PRU00423"/>
    </source>
</evidence>
<dbReference type="STRING" id="742742.HMPREF9452_00788"/>
<evidence type="ECO:0000313" key="9">
    <source>
        <dbReference type="EMBL" id="EGX67086.1"/>
    </source>
</evidence>
<evidence type="ECO:0000256" key="5">
    <source>
        <dbReference type="ARBA" id="ARBA00022683"/>
    </source>
</evidence>
<evidence type="ECO:0000313" key="10">
    <source>
        <dbReference type="Proteomes" id="UP000004830"/>
    </source>
</evidence>
<evidence type="ECO:0000256" key="6">
    <source>
        <dbReference type="ARBA" id="ARBA00022777"/>
    </source>
</evidence>
<feature type="domain" description="PTS EIIB type-3" evidence="8">
    <location>
        <begin position="3"/>
        <end position="108"/>
    </location>
</feature>
<evidence type="ECO:0000256" key="1">
    <source>
        <dbReference type="ARBA" id="ARBA00022448"/>
    </source>
</evidence>
<dbReference type="PANTHER" id="PTHR34581">
    <property type="entry name" value="PTS SYSTEM N,N'-DIACETYLCHITOBIOSE-SPECIFIC EIIB COMPONENT"/>
    <property type="match status" value="1"/>
</dbReference>
<dbReference type="GeneID" id="62758544"/>
<dbReference type="InterPro" id="IPR013012">
    <property type="entry name" value="PTS_EIIB_3"/>
</dbReference>
<dbReference type="PATRIC" id="fig|742742.3.peg.762"/>
<keyword evidence="2" id="KW-0597">Phosphoprotein</keyword>
<evidence type="ECO:0000256" key="4">
    <source>
        <dbReference type="ARBA" id="ARBA00022679"/>
    </source>
</evidence>
<dbReference type="RefSeq" id="WP_009140823.1">
    <property type="nucleotide sequence ID" value="NZ_JH126468.1"/>
</dbReference>
<reference evidence="9 10" key="1">
    <citation type="submission" date="2011-06" db="EMBL/GenBank/DDBJ databases">
        <title>The Genome Sequence of Collinsella tanakaei YIT 12063.</title>
        <authorList>
            <consortium name="The Broad Institute Genome Sequencing Platform"/>
            <person name="Earl A."/>
            <person name="Ward D."/>
            <person name="Feldgarden M."/>
            <person name="Gevers D."/>
            <person name="Morotomi M."/>
            <person name="Young S.K."/>
            <person name="Zeng Q."/>
            <person name="Gargeya S."/>
            <person name="Fitzgerald M."/>
            <person name="Haas B."/>
            <person name="Abouelleil A."/>
            <person name="Alvarado L."/>
            <person name="Arachchi H.M."/>
            <person name="Berlin A."/>
            <person name="Brown A."/>
            <person name="Chapman S.B."/>
            <person name="Chen Z."/>
            <person name="Dunbar C."/>
            <person name="Freedman E."/>
            <person name="Gearin G."/>
            <person name="Gellesch M."/>
            <person name="Goldberg J."/>
            <person name="Griggs A."/>
            <person name="Gujja S."/>
            <person name="Heiman D."/>
            <person name="Howarth C."/>
            <person name="Larson L."/>
            <person name="Lui A."/>
            <person name="MacDonald P.J.P."/>
            <person name="Mehta T."/>
            <person name="Montmayeur A."/>
            <person name="Murphy C."/>
            <person name="Neiman D."/>
            <person name="Pearson M."/>
            <person name="Priest M."/>
            <person name="Roberts A."/>
            <person name="Saif S."/>
            <person name="Shea T."/>
            <person name="Shenoy N."/>
            <person name="Sisk P."/>
            <person name="Stolte C."/>
            <person name="Sykes S."/>
            <person name="Wortman J."/>
            <person name="Nusbaum C."/>
            <person name="Birren B."/>
        </authorList>
    </citation>
    <scope>NUCLEOTIDE SEQUENCE [LARGE SCALE GENOMIC DNA]</scope>
    <source>
        <strain evidence="9 10">YIT 12063</strain>
    </source>
</reference>
<dbReference type="GO" id="GO:0009401">
    <property type="term" value="P:phosphoenolpyruvate-dependent sugar phosphotransferase system"/>
    <property type="evidence" value="ECO:0007669"/>
    <property type="project" value="UniProtKB-KW"/>
</dbReference>
<sequence>MSGYAIYLCCGGGLSSGFLAQQARKAAKKRGITATVEAKSESEVTQYLPKMDILCIGPHYAFRLDAFKEMAKEFGVPVVVIPEDTYSMLDGSALIDLAISTIDLNRKGE</sequence>
<dbReference type="OrthoDB" id="9808134at2"/>
<proteinExistence type="predicted"/>
<accession>G1WH67</accession>
<dbReference type="GO" id="GO:0008982">
    <property type="term" value="F:protein-N(PI)-phosphohistidine-sugar phosphotransferase activity"/>
    <property type="evidence" value="ECO:0007669"/>
    <property type="project" value="InterPro"/>
</dbReference>
<keyword evidence="6" id="KW-0418">Kinase</keyword>
<dbReference type="PANTHER" id="PTHR34581:SF2">
    <property type="entry name" value="PTS SYSTEM N,N'-DIACETYLCHITOBIOSE-SPECIFIC EIIB COMPONENT"/>
    <property type="match status" value="1"/>
</dbReference>
<protein>
    <recommendedName>
        <fullName evidence="8">PTS EIIB type-3 domain-containing protein</fullName>
    </recommendedName>
</protein>
<keyword evidence="1" id="KW-0813">Transport</keyword>
<dbReference type="InterPro" id="IPR051819">
    <property type="entry name" value="PTS_sugar-specific_EIIB"/>
</dbReference>
<keyword evidence="10" id="KW-1185">Reference proteome</keyword>
<dbReference type="InterPro" id="IPR003501">
    <property type="entry name" value="PTS_EIIB_2/3"/>
</dbReference>
<dbReference type="Proteomes" id="UP000004830">
    <property type="component" value="Unassembled WGS sequence"/>
</dbReference>
<dbReference type="Pfam" id="PF02302">
    <property type="entry name" value="PTS_IIB"/>
    <property type="match status" value="1"/>
</dbReference>
<dbReference type="EMBL" id="ADLS01000009">
    <property type="protein sequence ID" value="EGX67086.1"/>
    <property type="molecule type" value="Genomic_DNA"/>
</dbReference>
<dbReference type="InterPro" id="IPR036095">
    <property type="entry name" value="PTS_EIIB-like_sf"/>
</dbReference>
<dbReference type="Gene3D" id="3.40.50.2300">
    <property type="match status" value="1"/>
</dbReference>
<gene>
    <name evidence="9" type="ORF">HMPREF9452_00788</name>
</gene>
<comment type="caution">
    <text evidence="9">The sequence shown here is derived from an EMBL/GenBank/DDBJ whole genome shotgun (WGS) entry which is preliminary data.</text>
</comment>
<dbReference type="CDD" id="cd05564">
    <property type="entry name" value="PTS_IIB_chitobiose_lichenan"/>
    <property type="match status" value="1"/>
</dbReference>
<dbReference type="AlphaFoldDB" id="G1WH67"/>
<evidence type="ECO:0000256" key="2">
    <source>
        <dbReference type="ARBA" id="ARBA00022553"/>
    </source>
</evidence>
<dbReference type="GO" id="GO:0016301">
    <property type="term" value="F:kinase activity"/>
    <property type="evidence" value="ECO:0007669"/>
    <property type="project" value="UniProtKB-KW"/>
</dbReference>
<dbReference type="PROSITE" id="PS51100">
    <property type="entry name" value="PTS_EIIB_TYPE_3"/>
    <property type="match status" value="1"/>
</dbReference>
<feature type="modified residue" description="Phosphocysteine; by EIIA" evidence="7">
    <location>
        <position position="10"/>
    </location>
</feature>
<dbReference type="SUPFAM" id="SSF52794">
    <property type="entry name" value="PTS system IIB component-like"/>
    <property type="match status" value="1"/>
</dbReference>
<keyword evidence="5" id="KW-0598">Phosphotransferase system</keyword>
<evidence type="ECO:0000259" key="8">
    <source>
        <dbReference type="PROSITE" id="PS51100"/>
    </source>
</evidence>